<dbReference type="Gene3D" id="1.20.120.1630">
    <property type="match status" value="1"/>
</dbReference>
<evidence type="ECO:0000313" key="2">
    <source>
        <dbReference type="EMBL" id="KAF9526411.1"/>
    </source>
</evidence>
<feature type="transmembrane region" description="Helical" evidence="1">
    <location>
        <begin position="126"/>
        <end position="151"/>
    </location>
</feature>
<accession>A0A9P6JMR9</accession>
<gene>
    <name evidence="2" type="ORF">CPB83DRAFT_908510</name>
</gene>
<evidence type="ECO:0000313" key="3">
    <source>
        <dbReference type="Proteomes" id="UP000807306"/>
    </source>
</evidence>
<keyword evidence="1" id="KW-1133">Transmembrane helix</keyword>
<dbReference type="GO" id="GO:0016020">
    <property type="term" value="C:membrane"/>
    <property type="evidence" value="ECO:0007669"/>
    <property type="project" value="TreeGrafter"/>
</dbReference>
<protein>
    <submittedName>
        <fullName evidence="2">Integral membrane protein</fullName>
    </submittedName>
</protein>
<feature type="transmembrane region" description="Helical" evidence="1">
    <location>
        <begin position="302"/>
        <end position="321"/>
    </location>
</feature>
<dbReference type="Proteomes" id="UP000807306">
    <property type="component" value="Unassembled WGS sequence"/>
</dbReference>
<comment type="caution">
    <text evidence="2">The sequence shown here is derived from an EMBL/GenBank/DDBJ whole genome shotgun (WGS) entry which is preliminary data.</text>
</comment>
<dbReference type="OrthoDB" id="201504at2759"/>
<evidence type="ECO:0000256" key="1">
    <source>
        <dbReference type="SAM" id="Phobius"/>
    </source>
</evidence>
<dbReference type="Pfam" id="PF06966">
    <property type="entry name" value="DUF1295"/>
    <property type="match status" value="1"/>
</dbReference>
<dbReference type="PANTHER" id="PTHR32251:SF23">
    <property type="entry name" value="3-OXO-5-ALPHA-STEROID 4-DEHYDROGENASE (DUF1295)"/>
    <property type="match status" value="1"/>
</dbReference>
<keyword evidence="3" id="KW-1185">Reference proteome</keyword>
<dbReference type="AlphaFoldDB" id="A0A9P6JMR9"/>
<proteinExistence type="predicted"/>
<sequence>MTFLSVPPHLDWPVQFCVFVSLETWVHSLVTGNVSQVDRLWTFLPTIYSAYFALLPLLPNEQPFWLVPYAPKELGYQAVKDLSPRAVLMLALIATWMCRLSYNTWRRGLFLSSEEDYRWEVLRQKLHPILFQITNLTFIAFTQNILLLILALPVYTASVLQPHTALTTSDYGLAALSLVVLALEFTADNQQFAFHAFKHAVQAEEKKNKSVTNGDSKPLGYDASAQWPGARLNWQRSDAKRGFITRGLWRYSRHPNFACEQKFWHIMMLFPLLCSAPSYAMSTPATLPLPLPASFLFALPPAIRLIFPHIIPSLVISALFYSSTLFTESITAAKYAGYKSYQRHVGMFEPFFSTIVLETLRSWFWVDKNDNFREELWGNPTLTNDKTKKVD</sequence>
<dbReference type="InterPro" id="IPR010721">
    <property type="entry name" value="UstE-like"/>
</dbReference>
<name>A0A9P6JMR9_9AGAR</name>
<organism evidence="2 3">
    <name type="scientific">Crepidotus variabilis</name>
    <dbReference type="NCBI Taxonomy" id="179855"/>
    <lineage>
        <taxon>Eukaryota</taxon>
        <taxon>Fungi</taxon>
        <taxon>Dikarya</taxon>
        <taxon>Basidiomycota</taxon>
        <taxon>Agaricomycotina</taxon>
        <taxon>Agaricomycetes</taxon>
        <taxon>Agaricomycetidae</taxon>
        <taxon>Agaricales</taxon>
        <taxon>Agaricineae</taxon>
        <taxon>Crepidotaceae</taxon>
        <taxon>Crepidotus</taxon>
    </lineage>
</organism>
<dbReference type="PANTHER" id="PTHR32251">
    <property type="entry name" value="3-OXO-5-ALPHA-STEROID 4-DEHYDROGENASE"/>
    <property type="match status" value="1"/>
</dbReference>
<keyword evidence="1" id="KW-0812">Transmembrane</keyword>
<feature type="transmembrane region" description="Helical" evidence="1">
    <location>
        <begin position="263"/>
        <end position="282"/>
    </location>
</feature>
<keyword evidence="1" id="KW-0472">Membrane</keyword>
<reference evidence="2" key="1">
    <citation type="submission" date="2020-11" db="EMBL/GenBank/DDBJ databases">
        <authorList>
            <consortium name="DOE Joint Genome Institute"/>
            <person name="Ahrendt S."/>
            <person name="Riley R."/>
            <person name="Andreopoulos W."/>
            <person name="Labutti K."/>
            <person name="Pangilinan J."/>
            <person name="Ruiz-Duenas F.J."/>
            <person name="Barrasa J.M."/>
            <person name="Sanchez-Garcia M."/>
            <person name="Camarero S."/>
            <person name="Miyauchi S."/>
            <person name="Serrano A."/>
            <person name="Linde D."/>
            <person name="Babiker R."/>
            <person name="Drula E."/>
            <person name="Ayuso-Fernandez I."/>
            <person name="Pacheco R."/>
            <person name="Padilla G."/>
            <person name="Ferreira P."/>
            <person name="Barriuso J."/>
            <person name="Kellner H."/>
            <person name="Castanera R."/>
            <person name="Alfaro M."/>
            <person name="Ramirez L."/>
            <person name="Pisabarro A.G."/>
            <person name="Kuo A."/>
            <person name="Tritt A."/>
            <person name="Lipzen A."/>
            <person name="He G."/>
            <person name="Yan M."/>
            <person name="Ng V."/>
            <person name="Cullen D."/>
            <person name="Martin F."/>
            <person name="Rosso M.-N."/>
            <person name="Henrissat B."/>
            <person name="Hibbett D."/>
            <person name="Martinez A.T."/>
            <person name="Grigoriev I.V."/>
        </authorList>
    </citation>
    <scope>NUCLEOTIDE SEQUENCE</scope>
    <source>
        <strain evidence="2">CBS 506.95</strain>
    </source>
</reference>
<dbReference type="EMBL" id="MU157872">
    <property type="protein sequence ID" value="KAF9526411.1"/>
    <property type="molecule type" value="Genomic_DNA"/>
</dbReference>